<evidence type="ECO:0000313" key="2">
    <source>
        <dbReference type="EMBL" id="GJT69732.1"/>
    </source>
</evidence>
<proteinExistence type="predicted"/>
<organism evidence="2 3">
    <name type="scientific">Tanacetum coccineum</name>
    <dbReference type="NCBI Taxonomy" id="301880"/>
    <lineage>
        <taxon>Eukaryota</taxon>
        <taxon>Viridiplantae</taxon>
        <taxon>Streptophyta</taxon>
        <taxon>Embryophyta</taxon>
        <taxon>Tracheophyta</taxon>
        <taxon>Spermatophyta</taxon>
        <taxon>Magnoliopsida</taxon>
        <taxon>eudicotyledons</taxon>
        <taxon>Gunneridae</taxon>
        <taxon>Pentapetalae</taxon>
        <taxon>asterids</taxon>
        <taxon>campanulids</taxon>
        <taxon>Asterales</taxon>
        <taxon>Asteraceae</taxon>
        <taxon>Asteroideae</taxon>
        <taxon>Anthemideae</taxon>
        <taxon>Anthemidinae</taxon>
        <taxon>Tanacetum</taxon>
    </lineage>
</organism>
<keyword evidence="3" id="KW-1185">Reference proteome</keyword>
<comment type="caution">
    <text evidence="2">The sequence shown here is derived from an EMBL/GenBank/DDBJ whole genome shotgun (WGS) entry which is preliminary data.</text>
</comment>
<feature type="region of interest" description="Disordered" evidence="1">
    <location>
        <begin position="120"/>
        <end position="140"/>
    </location>
</feature>
<protein>
    <submittedName>
        <fullName evidence="2">Uncharacterized protein</fullName>
    </submittedName>
</protein>
<evidence type="ECO:0000313" key="3">
    <source>
        <dbReference type="Proteomes" id="UP001151760"/>
    </source>
</evidence>
<evidence type="ECO:0000256" key="1">
    <source>
        <dbReference type="SAM" id="MobiDB-lite"/>
    </source>
</evidence>
<reference evidence="2" key="2">
    <citation type="submission" date="2022-01" db="EMBL/GenBank/DDBJ databases">
        <authorList>
            <person name="Yamashiro T."/>
            <person name="Shiraishi A."/>
            <person name="Satake H."/>
            <person name="Nakayama K."/>
        </authorList>
    </citation>
    <scope>NUCLEOTIDE SEQUENCE</scope>
</reference>
<accession>A0ABQ5G404</accession>
<name>A0ABQ5G404_9ASTR</name>
<sequence>MFANWTKPFIDLNKLQNHGMKPSQAFSQNTEYKSGNHILKGDIDLHFIPTQYQLADIFTKSLDEPTFKRLIVKLVPLDLSKDAKPHQAKEFKICSLGSTNVILNGNKVLKRTVGEVEQEYEPTSVEEKQDRRNKMKSRRNIFDDNPKKRINIISIHIKMQNCSWKP</sequence>
<reference evidence="2" key="1">
    <citation type="journal article" date="2022" name="Int. J. Mol. Sci.">
        <title>Draft Genome of Tanacetum Coccineum: Genomic Comparison of Closely Related Tanacetum-Family Plants.</title>
        <authorList>
            <person name="Yamashiro T."/>
            <person name="Shiraishi A."/>
            <person name="Nakayama K."/>
            <person name="Satake H."/>
        </authorList>
    </citation>
    <scope>NUCLEOTIDE SEQUENCE</scope>
</reference>
<dbReference type="Proteomes" id="UP001151760">
    <property type="component" value="Unassembled WGS sequence"/>
</dbReference>
<gene>
    <name evidence="2" type="ORF">Tco_1029018</name>
</gene>
<dbReference type="EMBL" id="BQNB010018015">
    <property type="protein sequence ID" value="GJT69732.1"/>
    <property type="molecule type" value="Genomic_DNA"/>
</dbReference>